<dbReference type="EMBL" id="AWGH01000006">
    <property type="protein sequence ID" value="ODO02011.1"/>
    <property type="molecule type" value="Genomic_DNA"/>
</dbReference>
<feature type="region of interest" description="Disordered" evidence="1">
    <location>
        <begin position="162"/>
        <end position="182"/>
    </location>
</feature>
<feature type="domain" description="Asl1-like glycosyl hydrolase catalytic" evidence="3">
    <location>
        <begin position="186"/>
        <end position="440"/>
    </location>
</feature>
<feature type="compositionally biased region" description="Low complexity" evidence="1">
    <location>
        <begin position="162"/>
        <end position="180"/>
    </location>
</feature>
<dbReference type="SUPFAM" id="SSF51445">
    <property type="entry name" value="(Trans)glycosidases"/>
    <property type="match status" value="1"/>
</dbReference>
<dbReference type="Gene3D" id="3.20.20.80">
    <property type="entry name" value="Glycosidases"/>
    <property type="match status" value="1"/>
</dbReference>
<dbReference type="GeneID" id="30191955"/>
<dbReference type="GO" id="GO:0071966">
    <property type="term" value="P:fungal-type cell wall polysaccharide metabolic process"/>
    <property type="evidence" value="ECO:0007669"/>
    <property type="project" value="TreeGrafter"/>
</dbReference>
<dbReference type="InterPro" id="IPR024655">
    <property type="entry name" value="Asl1_glyco_hydro_catalytic"/>
</dbReference>
<evidence type="ECO:0000256" key="2">
    <source>
        <dbReference type="SAM" id="SignalP"/>
    </source>
</evidence>
<keyword evidence="5" id="KW-1185">Reference proteome</keyword>
<dbReference type="AlphaFoldDB" id="A0A1E3JMB0"/>
<name>A0A1E3JMB0_9TREE</name>
<organism evidence="4 5">
    <name type="scientific">Cryptococcus wingfieldii CBS 7118</name>
    <dbReference type="NCBI Taxonomy" id="1295528"/>
    <lineage>
        <taxon>Eukaryota</taxon>
        <taxon>Fungi</taxon>
        <taxon>Dikarya</taxon>
        <taxon>Basidiomycota</taxon>
        <taxon>Agaricomycotina</taxon>
        <taxon>Tremellomycetes</taxon>
        <taxon>Tremellales</taxon>
        <taxon>Cryptococcaceae</taxon>
        <taxon>Cryptococcus</taxon>
    </lineage>
</organism>
<feature type="chain" id="PRO_5009130447" description="Asl1-like glycosyl hydrolase catalytic domain-containing protein" evidence="2">
    <location>
        <begin position="23"/>
        <end position="447"/>
    </location>
</feature>
<dbReference type="PANTHER" id="PTHR34154">
    <property type="entry name" value="ALKALI-SENSITIVE LINKAGE PROTEIN 1"/>
    <property type="match status" value="1"/>
</dbReference>
<accession>A0A1E3JMB0</accession>
<keyword evidence="2" id="KW-0732">Signal</keyword>
<dbReference type="Proteomes" id="UP000094819">
    <property type="component" value="Unassembled WGS sequence"/>
</dbReference>
<dbReference type="GO" id="GO:0009277">
    <property type="term" value="C:fungal-type cell wall"/>
    <property type="evidence" value="ECO:0007669"/>
    <property type="project" value="TreeGrafter"/>
</dbReference>
<proteinExistence type="predicted"/>
<protein>
    <recommendedName>
        <fullName evidence="3">Asl1-like glycosyl hydrolase catalytic domain-containing protein</fullName>
    </recommendedName>
</protein>
<evidence type="ECO:0000313" key="5">
    <source>
        <dbReference type="Proteomes" id="UP000094819"/>
    </source>
</evidence>
<dbReference type="OrthoDB" id="5959761at2759"/>
<feature type="signal peptide" evidence="2">
    <location>
        <begin position="1"/>
        <end position="22"/>
    </location>
</feature>
<dbReference type="Pfam" id="PF11790">
    <property type="entry name" value="Glyco_hydro_cc"/>
    <property type="match status" value="1"/>
</dbReference>
<evidence type="ECO:0000256" key="1">
    <source>
        <dbReference type="SAM" id="MobiDB-lite"/>
    </source>
</evidence>
<dbReference type="InterPro" id="IPR053183">
    <property type="entry name" value="ASL1"/>
</dbReference>
<evidence type="ECO:0000313" key="4">
    <source>
        <dbReference type="EMBL" id="ODO02011.1"/>
    </source>
</evidence>
<evidence type="ECO:0000259" key="3">
    <source>
        <dbReference type="Pfam" id="PF11790"/>
    </source>
</evidence>
<gene>
    <name evidence="4" type="ORF">L198_02742</name>
</gene>
<dbReference type="RefSeq" id="XP_019033263.1">
    <property type="nucleotide sequence ID" value="XM_019174884.1"/>
</dbReference>
<reference evidence="4 5" key="1">
    <citation type="submission" date="2016-06" db="EMBL/GenBank/DDBJ databases">
        <title>Evolution of pathogenesis and genome organization in the Tremellales.</title>
        <authorList>
            <person name="Cuomo C."/>
            <person name="Litvintseva A."/>
            <person name="Heitman J."/>
            <person name="Chen Y."/>
            <person name="Sun S."/>
            <person name="Springer D."/>
            <person name="Dromer F."/>
            <person name="Young S."/>
            <person name="Zeng Q."/>
            <person name="Chapman S."/>
            <person name="Gujja S."/>
            <person name="Saif S."/>
            <person name="Birren B."/>
        </authorList>
    </citation>
    <scope>NUCLEOTIDE SEQUENCE [LARGE SCALE GENOMIC DNA]</scope>
    <source>
        <strain evidence="4 5">CBS 7118</strain>
    </source>
</reference>
<dbReference type="InterPro" id="IPR017853">
    <property type="entry name" value="GH"/>
</dbReference>
<comment type="caution">
    <text evidence="4">The sequence shown here is derived from an EMBL/GenBank/DDBJ whole genome shotgun (WGS) entry which is preliminary data.</text>
</comment>
<sequence>MRHHLALQALLPLLSSLALTKAAPACSKSQSTATSPAASGAVAVQEDPSGNVYLATGNVQSTAGQASSVNAEAAAASVPVSSLGLPAWSSSALPATYTLQSGTEAMGASSAAGPATAASSKTFVVSKSAASSAAATTPLSSAATSAKSSAAKTSSTSVKTSAAASASASSSTGNATTPSSKMGVSWPMQEIQAAPVANFFTDSSTVSWWFDWNKNWDQGILTVDGTSISGQFIPMLFDTTFLDDSSTLQDGFTELMGYNEPDLKSDTGVSNYIDAAVAAGLWKTQVATLRAKYPDIKIHSPVMASSQDWLSTFFSTICPFASASNAWEGCDAKPDYVSMHLYTTDVDDFKTQVKEFHETYGLPLVLSEFACYSFGGDSTCSASEASTFMAETTKWLDQQDWVIKYAWFGAVRDAEYLYGVSESNRLMDTSGALTALGKQYTNGGQTA</sequence>
<dbReference type="PANTHER" id="PTHR34154:SF3">
    <property type="entry name" value="ALKALI-SENSITIVE LINKAGE PROTEIN 1"/>
    <property type="match status" value="1"/>
</dbReference>